<proteinExistence type="predicted"/>
<evidence type="ECO:0000313" key="2">
    <source>
        <dbReference type="EMBL" id="PWN03410.1"/>
    </source>
</evidence>
<name>A0A316TG47_9ACTN</name>
<accession>A0A316TG47</accession>
<feature type="chain" id="PRO_5039540780" description="DUF3558 domain-containing protein" evidence="1">
    <location>
        <begin position="21"/>
        <end position="181"/>
    </location>
</feature>
<dbReference type="RefSeq" id="WP_109693499.1">
    <property type="nucleotide sequence ID" value="NZ_QGDD01000003.1"/>
</dbReference>
<protein>
    <recommendedName>
        <fullName evidence="4">DUF3558 domain-containing protein</fullName>
    </recommendedName>
</protein>
<dbReference type="AlphaFoldDB" id="A0A316TG47"/>
<keyword evidence="1" id="KW-0732">Signal</keyword>
<sequence length="181" mass="19053">MRRALGAGALLAVLPLAACGGEDLGDKPDLPDETPALWNPCDVLDPAFIEQAFGTVATEEDGEPAAPECRFVPEEDGAPAVSVNYLLFSGTLEEAWETMDISEDARSSSPQVDGADDARIIVNTDRKDAGVTGFVANGDLIQSVNVVDPAPYDEQQIVAAVRATLTRLSQHAVESGVEEEG</sequence>
<keyword evidence="3" id="KW-1185">Reference proteome</keyword>
<gene>
    <name evidence="2" type="ORF">DJ010_09940</name>
</gene>
<evidence type="ECO:0000256" key="1">
    <source>
        <dbReference type="SAM" id="SignalP"/>
    </source>
</evidence>
<feature type="signal peptide" evidence="1">
    <location>
        <begin position="1"/>
        <end position="20"/>
    </location>
</feature>
<dbReference type="Proteomes" id="UP000245507">
    <property type="component" value="Unassembled WGS sequence"/>
</dbReference>
<evidence type="ECO:0000313" key="3">
    <source>
        <dbReference type="Proteomes" id="UP000245507"/>
    </source>
</evidence>
<dbReference type="EMBL" id="QGDD01000003">
    <property type="protein sequence ID" value="PWN03410.1"/>
    <property type="molecule type" value="Genomic_DNA"/>
</dbReference>
<reference evidence="2 3" key="1">
    <citation type="submission" date="2018-05" db="EMBL/GenBank/DDBJ databases">
        <title>Nocardioides silvaticus genome.</title>
        <authorList>
            <person name="Li C."/>
            <person name="Wang G."/>
        </authorList>
    </citation>
    <scope>NUCLEOTIDE SEQUENCE [LARGE SCALE GENOMIC DNA]</scope>
    <source>
        <strain evidence="2 3">CCTCC AB 2018079</strain>
    </source>
</reference>
<organism evidence="2 3">
    <name type="scientific">Nocardioides silvaticus</name>
    <dbReference type="NCBI Taxonomy" id="2201891"/>
    <lineage>
        <taxon>Bacteria</taxon>
        <taxon>Bacillati</taxon>
        <taxon>Actinomycetota</taxon>
        <taxon>Actinomycetes</taxon>
        <taxon>Propionibacteriales</taxon>
        <taxon>Nocardioidaceae</taxon>
        <taxon>Nocardioides</taxon>
    </lineage>
</organism>
<dbReference type="OrthoDB" id="3785769at2"/>
<evidence type="ECO:0008006" key="4">
    <source>
        <dbReference type="Google" id="ProtNLM"/>
    </source>
</evidence>
<comment type="caution">
    <text evidence="2">The sequence shown here is derived from an EMBL/GenBank/DDBJ whole genome shotgun (WGS) entry which is preliminary data.</text>
</comment>